<evidence type="ECO:0000256" key="1">
    <source>
        <dbReference type="SAM" id="Phobius"/>
    </source>
</evidence>
<keyword evidence="1" id="KW-0812">Transmembrane</keyword>
<keyword evidence="1" id="KW-1133">Transmembrane helix</keyword>
<keyword evidence="1" id="KW-0472">Membrane</keyword>
<evidence type="ECO:0000256" key="2">
    <source>
        <dbReference type="SAM" id="SignalP"/>
    </source>
</evidence>
<gene>
    <name evidence="3" type="ORF">FHR38_003732</name>
</gene>
<dbReference type="Proteomes" id="UP000578819">
    <property type="component" value="Unassembled WGS sequence"/>
</dbReference>
<comment type="caution">
    <text evidence="3">The sequence shown here is derived from an EMBL/GenBank/DDBJ whole genome shotgun (WGS) entry which is preliminary data.</text>
</comment>
<accession>A0A7W7SSA3</accession>
<organism evidence="3 4">
    <name type="scientific">Micromonospora polyrhachis</name>
    <dbReference type="NCBI Taxonomy" id="1282883"/>
    <lineage>
        <taxon>Bacteria</taxon>
        <taxon>Bacillati</taxon>
        <taxon>Actinomycetota</taxon>
        <taxon>Actinomycetes</taxon>
        <taxon>Micromonosporales</taxon>
        <taxon>Micromonosporaceae</taxon>
        <taxon>Micromonospora</taxon>
    </lineage>
</organism>
<keyword evidence="2" id="KW-0732">Signal</keyword>
<keyword evidence="4" id="KW-1185">Reference proteome</keyword>
<feature type="transmembrane region" description="Helical" evidence="1">
    <location>
        <begin position="36"/>
        <end position="55"/>
    </location>
</feature>
<sequence length="122" mass="12718">MTLKWMAVVVAAVSVTLCVTANVVIGTVNGQQVPVVLNVLAITAAASATVLAVVADLHDRLIGRITALTEFLVARLNEIESRAGDHNAGFVEGYLLSHNPDAAVVPIGPRLHGRRAMIGGDD</sequence>
<evidence type="ECO:0000313" key="3">
    <source>
        <dbReference type="EMBL" id="MBB4959999.1"/>
    </source>
</evidence>
<reference evidence="3 4" key="1">
    <citation type="submission" date="2020-08" db="EMBL/GenBank/DDBJ databases">
        <title>Sequencing the genomes of 1000 actinobacteria strains.</title>
        <authorList>
            <person name="Klenk H.-P."/>
        </authorList>
    </citation>
    <scope>NUCLEOTIDE SEQUENCE [LARGE SCALE GENOMIC DNA]</scope>
    <source>
        <strain evidence="3 4">DSM 45886</strain>
    </source>
</reference>
<feature type="chain" id="PRO_5038797883" evidence="2">
    <location>
        <begin position="22"/>
        <end position="122"/>
    </location>
</feature>
<proteinExistence type="predicted"/>
<protein>
    <submittedName>
        <fullName evidence="3">Glutamine synthetase type III</fullName>
    </submittedName>
</protein>
<evidence type="ECO:0000313" key="4">
    <source>
        <dbReference type="Proteomes" id="UP000578819"/>
    </source>
</evidence>
<dbReference type="EMBL" id="JACHJW010000001">
    <property type="protein sequence ID" value="MBB4959999.1"/>
    <property type="molecule type" value="Genomic_DNA"/>
</dbReference>
<dbReference type="AlphaFoldDB" id="A0A7W7SSA3"/>
<feature type="signal peptide" evidence="2">
    <location>
        <begin position="1"/>
        <end position="21"/>
    </location>
</feature>
<name>A0A7W7SSA3_9ACTN</name>
<dbReference type="RefSeq" id="WP_184535833.1">
    <property type="nucleotide sequence ID" value="NZ_JACHJW010000001.1"/>
</dbReference>